<evidence type="ECO:0000256" key="8">
    <source>
        <dbReference type="RuleBase" id="RU368028"/>
    </source>
</evidence>
<feature type="compositionally biased region" description="Polar residues" evidence="9">
    <location>
        <begin position="370"/>
        <end position="380"/>
    </location>
</feature>
<dbReference type="EC" id="3.1.3.48" evidence="8"/>
<keyword evidence="5 8" id="KW-0904">Protein phosphatase</keyword>
<proteinExistence type="inferred from homology"/>
<dbReference type="STRING" id="946362.F2U6I6"/>
<evidence type="ECO:0000256" key="4">
    <source>
        <dbReference type="ARBA" id="ARBA00022801"/>
    </source>
</evidence>
<keyword evidence="4 8" id="KW-0378">Hydrolase</keyword>
<organism evidence="12">
    <name type="scientific">Salpingoeca rosetta (strain ATCC 50818 / BSB-021)</name>
    <dbReference type="NCBI Taxonomy" id="946362"/>
    <lineage>
        <taxon>Eukaryota</taxon>
        <taxon>Choanoflagellata</taxon>
        <taxon>Craspedida</taxon>
        <taxon>Salpingoecidae</taxon>
        <taxon>Salpingoeca</taxon>
    </lineage>
</organism>
<dbReference type="GO" id="GO:0110032">
    <property type="term" value="P:positive regulation of G2/MI transition of meiotic cell cycle"/>
    <property type="evidence" value="ECO:0007669"/>
    <property type="project" value="TreeGrafter"/>
</dbReference>
<keyword evidence="2 8" id="KW-0132">Cell division</keyword>
<gene>
    <name evidence="11" type="ORF">PTSG_04076</name>
</gene>
<feature type="region of interest" description="Disordered" evidence="9">
    <location>
        <begin position="760"/>
        <end position="788"/>
    </location>
</feature>
<dbReference type="PRINTS" id="PR00716">
    <property type="entry name" value="MPIPHPHTASE"/>
</dbReference>
<evidence type="ECO:0000256" key="2">
    <source>
        <dbReference type="ARBA" id="ARBA00022618"/>
    </source>
</evidence>
<feature type="compositionally biased region" description="Low complexity" evidence="9">
    <location>
        <begin position="209"/>
        <end position="224"/>
    </location>
</feature>
<reference evidence="11" key="1">
    <citation type="submission" date="2009-08" db="EMBL/GenBank/DDBJ databases">
        <title>Annotation of Salpingoeca rosetta.</title>
        <authorList>
            <consortium name="The Broad Institute Genome Sequencing Platform"/>
            <person name="Russ C."/>
            <person name="Cuomo C."/>
            <person name="Burger G."/>
            <person name="Gray M.W."/>
            <person name="Holland P.W.H."/>
            <person name="King N."/>
            <person name="Lang F.B.F."/>
            <person name="Roger A.J."/>
            <person name="Ruiz-Trillo I."/>
            <person name="Young S.K."/>
            <person name="Zeng Q."/>
            <person name="Gargeya S."/>
            <person name="Alvarado L."/>
            <person name="Berlin A."/>
            <person name="Chapman S.B."/>
            <person name="Chen Z."/>
            <person name="Freedman E."/>
            <person name="Gellesch M."/>
            <person name="Goldberg J."/>
            <person name="Griggs A."/>
            <person name="Gujja S."/>
            <person name="Heilman E."/>
            <person name="Heiman D."/>
            <person name="Howarth C."/>
            <person name="Mehta T."/>
            <person name="Neiman D."/>
            <person name="Pearson M."/>
            <person name="Roberts A."/>
            <person name="Saif S."/>
            <person name="Shea T."/>
            <person name="Shenoy N."/>
            <person name="Sisk P."/>
            <person name="Stolte C."/>
            <person name="Sykes S."/>
            <person name="White J."/>
            <person name="Yandava C."/>
            <person name="Haas B."/>
            <person name="Nusbaum C."/>
            <person name="Birren B."/>
        </authorList>
    </citation>
    <scope>NUCLEOTIDE SEQUENCE [LARGE SCALE GENOMIC DNA]</scope>
    <source>
        <strain evidence="11">ATCC 50818</strain>
    </source>
</reference>
<dbReference type="InterPro" id="IPR036873">
    <property type="entry name" value="Rhodanese-like_dom_sf"/>
</dbReference>
<dbReference type="GeneID" id="16075550"/>
<keyword evidence="12" id="KW-1185">Reference proteome</keyword>
<comment type="catalytic activity">
    <reaction evidence="7 8">
        <text>O-phospho-L-tyrosyl-[protein] + H2O = L-tyrosyl-[protein] + phosphate</text>
        <dbReference type="Rhea" id="RHEA:10684"/>
        <dbReference type="Rhea" id="RHEA-COMP:10136"/>
        <dbReference type="Rhea" id="RHEA-COMP:20101"/>
        <dbReference type="ChEBI" id="CHEBI:15377"/>
        <dbReference type="ChEBI" id="CHEBI:43474"/>
        <dbReference type="ChEBI" id="CHEBI:46858"/>
        <dbReference type="ChEBI" id="CHEBI:61978"/>
        <dbReference type="EC" id="3.1.3.48"/>
    </reaction>
</comment>
<comment type="function">
    <text evidence="8">Tyrosine protein phosphatase which functions as a dosage-dependent inducer of mitotic progression.</text>
</comment>
<evidence type="ECO:0000256" key="7">
    <source>
        <dbReference type="ARBA" id="ARBA00051722"/>
    </source>
</evidence>
<dbReference type="PANTHER" id="PTHR10828">
    <property type="entry name" value="M-PHASE INDUCER PHOSPHATASE DUAL SPECIFICITY PHOSPHATASE CDC25"/>
    <property type="match status" value="1"/>
</dbReference>
<keyword evidence="6 8" id="KW-0131">Cell cycle</keyword>
<dbReference type="PANTHER" id="PTHR10828:SF17">
    <property type="entry name" value="PROTEIN-TYROSINE-PHOSPHATASE"/>
    <property type="match status" value="1"/>
</dbReference>
<feature type="domain" description="Rhodanese" evidence="10">
    <location>
        <begin position="626"/>
        <end position="736"/>
    </location>
</feature>
<feature type="region of interest" description="Disordered" evidence="9">
    <location>
        <begin position="324"/>
        <end position="433"/>
    </location>
</feature>
<dbReference type="RefSeq" id="XP_004994972.1">
    <property type="nucleotide sequence ID" value="XM_004994915.1"/>
</dbReference>
<feature type="compositionally biased region" description="Basic residues" evidence="9">
    <location>
        <begin position="225"/>
        <end position="236"/>
    </location>
</feature>
<keyword evidence="3 8" id="KW-0498">Mitosis</keyword>
<dbReference type="Gene3D" id="3.40.250.10">
    <property type="entry name" value="Rhodanese-like domain"/>
    <property type="match status" value="1"/>
</dbReference>
<dbReference type="GO" id="GO:0005634">
    <property type="term" value="C:nucleus"/>
    <property type="evidence" value="ECO:0007669"/>
    <property type="project" value="TreeGrafter"/>
</dbReference>
<dbReference type="Proteomes" id="UP000007799">
    <property type="component" value="Unassembled WGS sequence"/>
</dbReference>
<feature type="compositionally biased region" description="Basic residues" evidence="9">
    <location>
        <begin position="181"/>
        <end position="190"/>
    </location>
</feature>
<evidence type="ECO:0000313" key="11">
    <source>
        <dbReference type="EMBL" id="EGD83468.1"/>
    </source>
</evidence>
<dbReference type="OrthoDB" id="26523at2759"/>
<sequence>MALHPATSSPALSADPTAMHMHHHHEHMWCAQQQSTKPVHDYPFTINPFRPVSPEDESTSANTGTPPTPHDPCRSNNPNDSHHFFGQAFEHHQHDEYDAASQPEPTDSPQSSQQSIRRTRSISAMSDLEHATQRMCRDEDEEDDDLQSVFAPRLTRTCSDATPASPAMATPRTTTTPSSRTKPKHHRASRRGSATVASVRDAASTSGCTTPPRHASAAPAATPTRRSRRKVARRRSCASPSPRASPISPLHLQTTFDWAMTPPRRLGSTALRERSHSIASGTDFYSTHVDVVQPKRTSSSFNGAGVATRPSTALGWTLLGDAIPEEDTSGRLSPTPDQPSPLMANSPAVLASRNSSPPPTAAQPCVSLSLDETPQQNHSQYRALHSHSHSQQHQHQQLCTNAMDATTTAPAPATTSSSSSTAAHQQHQRRAPLLRSCSDSSAFSCATATESALASFARARRALPTGKQVARTLRMRCDSGSSPALASEAVVRSAASATLATTTSSGHTRTATATVASATTVTATASAGSTGFAEGEASDCHFRSPSQHVVDTTTKENTNPAQLPMNSAGDGGDGHASVNPAGGNTSALEGSNPPRILPCRQNADKPGYIITCDVLNDVLDGKYNHAIDQVYIVDCRFGFEFEGGHIRGAHNLWRRNEVLEFFMHPEAITGRRAHRRTVIVFHCEFSSHRAPSQFEYMRDMDRLINQEHYPHLIYPEMYVLKGGYKAFHEAYPQHCTNSGGYCTMFAERYEQQRRQAQTTLNASVRDARQNKTSVADAYRRQSCGGQPA</sequence>
<dbReference type="SMART" id="SM00450">
    <property type="entry name" value="RHOD"/>
    <property type="match status" value="1"/>
</dbReference>
<dbReference type="InterPro" id="IPR001763">
    <property type="entry name" value="Rhodanese-like_dom"/>
</dbReference>
<feature type="compositionally biased region" description="Low complexity" evidence="9">
    <location>
        <begin position="159"/>
        <end position="180"/>
    </location>
</feature>
<feature type="region of interest" description="Disordered" evidence="9">
    <location>
        <begin position="553"/>
        <end position="594"/>
    </location>
</feature>
<feature type="compositionally biased region" description="Polar residues" evidence="9">
    <location>
        <begin position="553"/>
        <end position="565"/>
    </location>
</feature>
<feature type="compositionally biased region" description="Low complexity" evidence="9">
    <location>
        <begin position="405"/>
        <end position="423"/>
    </location>
</feature>
<evidence type="ECO:0000313" key="12">
    <source>
        <dbReference type="Proteomes" id="UP000007799"/>
    </source>
</evidence>
<evidence type="ECO:0000256" key="9">
    <source>
        <dbReference type="SAM" id="MobiDB-lite"/>
    </source>
</evidence>
<feature type="compositionally biased region" description="Basic and acidic residues" evidence="9">
    <location>
        <begin position="127"/>
        <end position="137"/>
    </location>
</feature>
<dbReference type="CDD" id="cd01530">
    <property type="entry name" value="Cdc25"/>
    <property type="match status" value="1"/>
</dbReference>
<dbReference type="FunFam" id="3.40.250.10:FF:000021">
    <property type="entry name" value="M-phase inducer phosphatase cdc-25.2"/>
    <property type="match status" value="1"/>
</dbReference>
<evidence type="ECO:0000256" key="5">
    <source>
        <dbReference type="ARBA" id="ARBA00022912"/>
    </source>
</evidence>
<accession>F2U6I6</accession>
<evidence type="ECO:0000256" key="1">
    <source>
        <dbReference type="ARBA" id="ARBA00011065"/>
    </source>
</evidence>
<dbReference type="eggNOG" id="KOG3772">
    <property type="taxonomic scope" value="Eukaryota"/>
</dbReference>
<dbReference type="GO" id="GO:0010971">
    <property type="term" value="P:positive regulation of G2/M transition of mitotic cell cycle"/>
    <property type="evidence" value="ECO:0007669"/>
    <property type="project" value="TreeGrafter"/>
</dbReference>
<feature type="region of interest" description="Disordered" evidence="9">
    <location>
        <begin position="40"/>
        <end position="250"/>
    </location>
</feature>
<dbReference type="GO" id="GO:0051301">
    <property type="term" value="P:cell division"/>
    <property type="evidence" value="ECO:0007669"/>
    <property type="project" value="UniProtKB-UniRule"/>
</dbReference>
<evidence type="ECO:0000256" key="3">
    <source>
        <dbReference type="ARBA" id="ARBA00022776"/>
    </source>
</evidence>
<dbReference type="Pfam" id="PF00581">
    <property type="entry name" value="Rhodanese"/>
    <property type="match status" value="1"/>
</dbReference>
<dbReference type="InterPro" id="IPR000751">
    <property type="entry name" value="MPI_Phosphatase"/>
</dbReference>
<comment type="similarity">
    <text evidence="1 8">Belongs to the MPI phosphatase family.</text>
</comment>
<dbReference type="GO" id="GO:0005737">
    <property type="term" value="C:cytoplasm"/>
    <property type="evidence" value="ECO:0007669"/>
    <property type="project" value="TreeGrafter"/>
</dbReference>
<dbReference type="GO" id="GO:0000086">
    <property type="term" value="P:G2/M transition of mitotic cell cycle"/>
    <property type="evidence" value="ECO:0007669"/>
    <property type="project" value="TreeGrafter"/>
</dbReference>
<feature type="compositionally biased region" description="Low complexity" evidence="9">
    <location>
        <begin position="237"/>
        <end position="249"/>
    </location>
</feature>
<dbReference type="PROSITE" id="PS50206">
    <property type="entry name" value="RHODANESE_3"/>
    <property type="match status" value="1"/>
</dbReference>
<dbReference type="EMBL" id="GL832963">
    <property type="protein sequence ID" value="EGD83468.1"/>
    <property type="molecule type" value="Genomic_DNA"/>
</dbReference>
<dbReference type="GO" id="GO:0004725">
    <property type="term" value="F:protein tyrosine phosphatase activity"/>
    <property type="evidence" value="ECO:0007669"/>
    <property type="project" value="UniProtKB-UniRule"/>
</dbReference>
<name>F2U6I6_SALR5</name>
<evidence type="ECO:0000256" key="6">
    <source>
        <dbReference type="ARBA" id="ARBA00023306"/>
    </source>
</evidence>
<dbReference type="SUPFAM" id="SSF52821">
    <property type="entry name" value="Rhodanese/Cell cycle control phosphatase"/>
    <property type="match status" value="1"/>
</dbReference>
<dbReference type="KEGG" id="sre:PTSG_04076"/>
<dbReference type="AlphaFoldDB" id="F2U6I6"/>
<dbReference type="InParanoid" id="F2U6I6"/>
<protein>
    <recommendedName>
        <fullName evidence="8">M-phase inducer phosphatase</fullName>
        <ecNumber evidence="8">3.1.3.48</ecNumber>
    </recommendedName>
</protein>
<evidence type="ECO:0000259" key="10">
    <source>
        <dbReference type="PROSITE" id="PS50206"/>
    </source>
</evidence>